<dbReference type="InterPro" id="IPR013103">
    <property type="entry name" value="RVT_2"/>
</dbReference>
<dbReference type="Pfam" id="PF07727">
    <property type="entry name" value="RVT_2"/>
    <property type="match status" value="1"/>
</dbReference>
<feature type="compositionally biased region" description="Basic and acidic residues" evidence="1">
    <location>
        <begin position="672"/>
        <end position="687"/>
    </location>
</feature>
<feature type="non-terminal residue" evidence="3">
    <location>
        <position position="1"/>
    </location>
</feature>
<organism evidence="3">
    <name type="scientific">Tanacetum cinerariifolium</name>
    <name type="common">Dalmatian daisy</name>
    <name type="synonym">Chrysanthemum cinerariifolium</name>
    <dbReference type="NCBI Taxonomy" id="118510"/>
    <lineage>
        <taxon>Eukaryota</taxon>
        <taxon>Viridiplantae</taxon>
        <taxon>Streptophyta</taxon>
        <taxon>Embryophyta</taxon>
        <taxon>Tracheophyta</taxon>
        <taxon>Spermatophyta</taxon>
        <taxon>Magnoliopsida</taxon>
        <taxon>eudicotyledons</taxon>
        <taxon>Gunneridae</taxon>
        <taxon>Pentapetalae</taxon>
        <taxon>asterids</taxon>
        <taxon>campanulids</taxon>
        <taxon>Asterales</taxon>
        <taxon>Asteraceae</taxon>
        <taxon>Asteroideae</taxon>
        <taxon>Anthemideae</taxon>
        <taxon>Anthemidinae</taxon>
        <taxon>Tanacetum</taxon>
    </lineage>
</organism>
<feature type="compositionally biased region" description="Pro residues" evidence="1">
    <location>
        <begin position="458"/>
        <end position="471"/>
    </location>
</feature>
<accession>A0A6L2NX11</accession>
<feature type="domain" description="Reverse transcriptase Ty1/copia-type" evidence="2">
    <location>
        <begin position="164"/>
        <end position="251"/>
    </location>
</feature>
<dbReference type="EMBL" id="BKCJ010010120">
    <property type="protein sequence ID" value="GEU90147.1"/>
    <property type="molecule type" value="Genomic_DNA"/>
</dbReference>
<dbReference type="AlphaFoldDB" id="A0A6L2NX11"/>
<evidence type="ECO:0000259" key="2">
    <source>
        <dbReference type="Pfam" id="PF07727"/>
    </source>
</evidence>
<feature type="region of interest" description="Disordered" evidence="1">
    <location>
        <begin position="455"/>
        <end position="478"/>
    </location>
</feature>
<proteinExistence type="predicted"/>
<feature type="region of interest" description="Disordered" evidence="1">
    <location>
        <begin position="657"/>
        <end position="693"/>
    </location>
</feature>
<name>A0A6L2NX11_TANCI</name>
<comment type="caution">
    <text evidence="3">The sequence shown here is derived from an EMBL/GenBank/DDBJ whole genome shotgun (WGS) entry which is preliminary data.</text>
</comment>
<evidence type="ECO:0000313" key="3">
    <source>
        <dbReference type="EMBL" id="GEU90147.1"/>
    </source>
</evidence>
<evidence type="ECO:0000256" key="1">
    <source>
        <dbReference type="SAM" id="MobiDB-lite"/>
    </source>
</evidence>
<sequence length="713" mass="78542">KVGEDNVQQYVLFPVWSSGSINPLYTNDDVSFGCKKPEFKGEKPESEVHVSPSSSAWIKKHEDKTKREAKVKIPVESSTRYRNLSTEFEDFSDNSINEVNTDELEDITYSDDEEDVGAEADFTNLETPIIVSPILTTRVHKDHPVTQIIGDLSSATQTKSMTKVAKYQGTKWVFRNKKDEKGIVFRNKAQLVAQGDTQEECIDYKEVFAPVSRIEAIRLFLAYASFMGFMVYQMDVKSAFLYGTIKEEALYGLHQAPKACSGPALNEMTPGTISSGLVPTFSPSTSYVPPSRNDWDLLFQPMFDELLNPPPSVDNQTSKAIAPIAAVIPPGYVDSTDSPSSTTVEQDAPSTNVKSKTTEDIIRNRSFMEVLVLNHYVLVKNVLAQVGDLSLYTTKYSSPALTQKVFANMKRVGKGFSIVDTPLFEGMIVAQQDDDVADEGAASVAIDDVFAAADEPSIPSPTPTTQPPPPSQDLTSTSQDAEISMDLLHTLLETCTTLTRIVENLEHDKIAQTLEITKLKQKVKKLKKSNKLKVFKLRRLKKVGTAQRVNTSEDTVMDDVSKQGRISANIDADEDVTLQEIADIAEELVVEKDVEIENKPSELKEVVEVVTTAKIMTEVVTAASATITAATTPIPAITITAAPSDAKRRKGAVIRDPEETAAPSIIIHSKPKSKDKGKGIMVEEPKPLKKQAQIEQDEAYARELEAELNKTIN</sequence>
<reference evidence="3" key="1">
    <citation type="journal article" date="2019" name="Sci. Rep.">
        <title>Draft genome of Tanacetum cinerariifolium, the natural source of mosquito coil.</title>
        <authorList>
            <person name="Yamashiro T."/>
            <person name="Shiraishi A."/>
            <person name="Satake H."/>
            <person name="Nakayama K."/>
        </authorList>
    </citation>
    <scope>NUCLEOTIDE SEQUENCE</scope>
</reference>
<protein>
    <submittedName>
        <fullName evidence="3">Putative ribonuclease H-like domain-containing protein</fullName>
    </submittedName>
</protein>
<gene>
    <name evidence="3" type="ORF">Tci_062125</name>
</gene>